<dbReference type="InterPro" id="IPR050807">
    <property type="entry name" value="TransReg_Diox_bact_type"/>
</dbReference>
<dbReference type="EMBL" id="JAQKAB010000008">
    <property type="protein sequence ID" value="MDA7027399.1"/>
    <property type="molecule type" value="Genomic_DNA"/>
</dbReference>
<accession>A0ABT4X567</accession>
<dbReference type="CDD" id="cd00093">
    <property type="entry name" value="HTH_XRE"/>
    <property type="match status" value="1"/>
</dbReference>
<keyword evidence="4" id="KW-1185">Reference proteome</keyword>
<organism evidence="3 4">
    <name type="scientific">Bacillus changyiensis</name>
    <dbReference type="NCBI Taxonomy" id="3004103"/>
    <lineage>
        <taxon>Bacteria</taxon>
        <taxon>Bacillati</taxon>
        <taxon>Bacillota</taxon>
        <taxon>Bacilli</taxon>
        <taxon>Bacillales</taxon>
        <taxon>Bacillaceae</taxon>
        <taxon>Bacillus</taxon>
    </lineage>
</organism>
<keyword evidence="1" id="KW-0238">DNA-binding</keyword>
<dbReference type="PROSITE" id="PS50943">
    <property type="entry name" value="HTH_CROC1"/>
    <property type="match status" value="1"/>
</dbReference>
<dbReference type="Gene3D" id="1.10.260.40">
    <property type="entry name" value="lambda repressor-like DNA-binding domains"/>
    <property type="match status" value="1"/>
</dbReference>
<dbReference type="SUPFAM" id="SSF47413">
    <property type="entry name" value="lambda repressor-like DNA-binding domains"/>
    <property type="match status" value="1"/>
</dbReference>
<dbReference type="InterPro" id="IPR001387">
    <property type="entry name" value="Cro/C1-type_HTH"/>
</dbReference>
<comment type="caution">
    <text evidence="3">The sequence shown here is derived from an EMBL/GenBank/DDBJ whole genome shotgun (WGS) entry which is preliminary data.</text>
</comment>
<dbReference type="RefSeq" id="WP_271341240.1">
    <property type="nucleotide sequence ID" value="NZ_JAQKAB010000008.1"/>
</dbReference>
<evidence type="ECO:0000313" key="3">
    <source>
        <dbReference type="EMBL" id="MDA7027399.1"/>
    </source>
</evidence>
<sequence length="130" mass="14991">MTVFGKKLKQLREQKRLSINQLALSAGVSAATISRIENGHRGVPKPTTIRKLADALNISYEQLMEIAGYMTIDKVHEPSEQYQTMNDIVAKYQTENLWLFDPSKWELLSNKDILTLEQYFKFLVSEAEKR</sequence>
<evidence type="ECO:0000259" key="2">
    <source>
        <dbReference type="PROSITE" id="PS50943"/>
    </source>
</evidence>
<proteinExistence type="predicted"/>
<dbReference type="SMART" id="SM00530">
    <property type="entry name" value="HTH_XRE"/>
    <property type="match status" value="1"/>
</dbReference>
<dbReference type="Proteomes" id="UP001211894">
    <property type="component" value="Unassembled WGS sequence"/>
</dbReference>
<dbReference type="Pfam" id="PF01381">
    <property type="entry name" value="HTH_3"/>
    <property type="match status" value="1"/>
</dbReference>
<gene>
    <name evidence="3" type="ORF">PJ311_12455</name>
</gene>
<dbReference type="InterPro" id="IPR010982">
    <property type="entry name" value="Lambda_DNA-bd_dom_sf"/>
</dbReference>
<reference evidence="3 4" key="1">
    <citation type="submission" date="2023-01" db="EMBL/GenBank/DDBJ databases">
        <title>Bacillus changyiensis sp. nov., isolated from a coastal deposit.</title>
        <authorList>
            <person name="Xiao G."/>
            <person name="Lai Q."/>
            <person name="Hu Z."/>
            <person name="Shao Z."/>
        </authorList>
    </citation>
    <scope>NUCLEOTIDE SEQUENCE [LARGE SCALE GENOMIC DNA]</scope>
    <source>
        <strain evidence="3 4">CLL-7-23</strain>
    </source>
</reference>
<name>A0ABT4X567_9BACI</name>
<dbReference type="PANTHER" id="PTHR46797:SF1">
    <property type="entry name" value="METHYLPHOSPHONATE SYNTHASE"/>
    <property type="match status" value="1"/>
</dbReference>
<feature type="domain" description="HTH cro/C1-type" evidence="2">
    <location>
        <begin position="8"/>
        <end position="63"/>
    </location>
</feature>
<evidence type="ECO:0000256" key="1">
    <source>
        <dbReference type="ARBA" id="ARBA00023125"/>
    </source>
</evidence>
<evidence type="ECO:0000313" key="4">
    <source>
        <dbReference type="Proteomes" id="UP001211894"/>
    </source>
</evidence>
<protein>
    <submittedName>
        <fullName evidence="3">Helix-turn-helix transcriptional regulator</fullName>
    </submittedName>
</protein>
<dbReference type="PANTHER" id="PTHR46797">
    <property type="entry name" value="HTH-TYPE TRANSCRIPTIONAL REGULATOR"/>
    <property type="match status" value="1"/>
</dbReference>